<dbReference type="EC" id="4.2.2.-" evidence="4"/>
<feature type="domain" description="RlpA-like protein double-psi beta-barrel" evidence="7">
    <location>
        <begin position="33"/>
        <end position="122"/>
    </location>
</feature>
<dbReference type="SUPFAM" id="SSF50685">
    <property type="entry name" value="Barwin-like endoglucanases"/>
    <property type="match status" value="1"/>
</dbReference>
<dbReference type="GO" id="GO:0008932">
    <property type="term" value="F:lytic endotransglycosylase activity"/>
    <property type="evidence" value="ECO:0007669"/>
    <property type="project" value="UniProtKB-UniRule"/>
</dbReference>
<dbReference type="InterPro" id="IPR036908">
    <property type="entry name" value="RlpA-like_sf"/>
</dbReference>
<dbReference type="GO" id="GO:0071555">
    <property type="term" value="P:cell wall organization"/>
    <property type="evidence" value="ECO:0007669"/>
    <property type="project" value="UniProtKB-KW"/>
</dbReference>
<dbReference type="RefSeq" id="WP_014798363.1">
    <property type="nucleotide sequence ID" value="NC_018018.1"/>
</dbReference>
<dbReference type="Pfam" id="PF05036">
    <property type="entry name" value="SPOR"/>
    <property type="match status" value="1"/>
</dbReference>
<dbReference type="KEGG" id="fli:Fleli_2562"/>
<dbReference type="PANTHER" id="PTHR34183">
    <property type="entry name" value="ENDOLYTIC PEPTIDOGLYCAN TRANSGLYCOSYLASE RLPA"/>
    <property type="match status" value="1"/>
</dbReference>
<dbReference type="InterPro" id="IPR036680">
    <property type="entry name" value="SPOR-like_sf"/>
</dbReference>
<keyword evidence="9" id="KW-0449">Lipoprotein</keyword>
<feature type="compositionally biased region" description="Polar residues" evidence="6">
    <location>
        <begin position="132"/>
        <end position="142"/>
    </location>
</feature>
<evidence type="ECO:0000256" key="2">
    <source>
        <dbReference type="ARBA" id="ARBA00023239"/>
    </source>
</evidence>
<dbReference type="SUPFAM" id="SSF110997">
    <property type="entry name" value="Sporulation related repeat"/>
    <property type="match status" value="1"/>
</dbReference>
<evidence type="ECO:0000256" key="5">
    <source>
        <dbReference type="RuleBase" id="RU003495"/>
    </source>
</evidence>
<dbReference type="InterPro" id="IPR007730">
    <property type="entry name" value="SPOR-like_dom"/>
</dbReference>
<evidence type="ECO:0000313" key="10">
    <source>
        <dbReference type="Proteomes" id="UP000006054"/>
    </source>
</evidence>
<gene>
    <name evidence="4" type="primary">rlpA</name>
    <name evidence="9" type="ordered locus">Fleli_2562</name>
</gene>
<dbReference type="CDD" id="cd22268">
    <property type="entry name" value="DPBB_RlpA-like"/>
    <property type="match status" value="1"/>
</dbReference>
<keyword evidence="3 4" id="KW-0961">Cell wall biogenesis/degradation</keyword>
<keyword evidence="1" id="KW-0732">Signal</keyword>
<dbReference type="Gene3D" id="2.40.40.10">
    <property type="entry name" value="RlpA-like domain"/>
    <property type="match status" value="1"/>
</dbReference>
<dbReference type="PANTHER" id="PTHR34183:SF1">
    <property type="entry name" value="ENDOLYTIC PEPTIDOGLYCAN TRANSGLYCOSYLASE RLPA"/>
    <property type="match status" value="1"/>
</dbReference>
<comment type="function">
    <text evidence="4">Lytic transglycosylase with a strong preference for naked glycan strands that lack stem peptides.</text>
</comment>
<accession>I4ALU1</accession>
<dbReference type="eggNOG" id="COG0797">
    <property type="taxonomic scope" value="Bacteria"/>
</dbReference>
<evidence type="ECO:0000256" key="1">
    <source>
        <dbReference type="ARBA" id="ARBA00022729"/>
    </source>
</evidence>
<evidence type="ECO:0000256" key="4">
    <source>
        <dbReference type="HAMAP-Rule" id="MF_02071"/>
    </source>
</evidence>
<proteinExistence type="inferred from homology"/>
<dbReference type="InterPro" id="IPR034718">
    <property type="entry name" value="RlpA"/>
</dbReference>
<dbReference type="PATRIC" id="fig|880071.3.peg.2552"/>
<dbReference type="Gene3D" id="3.30.70.1070">
    <property type="entry name" value="Sporulation related repeat"/>
    <property type="match status" value="1"/>
</dbReference>
<feature type="region of interest" description="Disordered" evidence="6">
    <location>
        <begin position="132"/>
        <end position="151"/>
    </location>
</feature>
<dbReference type="EMBL" id="CP003345">
    <property type="protein sequence ID" value="AFM04926.1"/>
    <property type="molecule type" value="Genomic_DNA"/>
</dbReference>
<comment type="similarity">
    <text evidence="4 5">Belongs to the RlpA family.</text>
</comment>
<evidence type="ECO:0000259" key="8">
    <source>
        <dbReference type="Pfam" id="PF05036"/>
    </source>
</evidence>
<dbReference type="AlphaFoldDB" id="I4ALU1"/>
<sequence>MKLKHIFYCAVVPFALLQLSGTNEYDYQKLGYTQKGKASYYGTKFHGRATASGETYNMYDATAAHKKILFNSLVEVTNKNNGKTAIVRVNDRGPFKPGRIIDLSYKTAKDLDMVRDGVVDIEIRLLRAGANGQTLSPQGSETQKSKRKPRRKINIKKAQKKNKYLPRIYSIWGTEKYPEDFGVQIGSYKDLKNAVQKGKDAMKAGYKEVYIRVTWTADRSHRLFRVSLGDMNATQAGDFAKTLNSKGFRGCFPKAHFND</sequence>
<dbReference type="OrthoDB" id="9779128at2"/>
<protein>
    <recommendedName>
        <fullName evidence="4">Probable endolytic peptidoglycan transglycosylase RlpA</fullName>
        <ecNumber evidence="4">4.2.2.-</ecNumber>
    </recommendedName>
</protein>
<evidence type="ECO:0000259" key="7">
    <source>
        <dbReference type="Pfam" id="PF03330"/>
    </source>
</evidence>
<dbReference type="NCBIfam" id="TIGR00413">
    <property type="entry name" value="rlpA"/>
    <property type="match status" value="1"/>
</dbReference>
<reference evidence="10" key="1">
    <citation type="submission" date="2012-06" db="EMBL/GenBank/DDBJ databases">
        <title>The complete genome of Flexibacter litoralis DSM 6794.</title>
        <authorList>
            <person name="Lucas S."/>
            <person name="Copeland A."/>
            <person name="Lapidus A."/>
            <person name="Glavina del Rio T."/>
            <person name="Dalin E."/>
            <person name="Tice H."/>
            <person name="Bruce D."/>
            <person name="Goodwin L."/>
            <person name="Pitluck S."/>
            <person name="Peters L."/>
            <person name="Ovchinnikova G."/>
            <person name="Lu M."/>
            <person name="Kyrpides N."/>
            <person name="Mavromatis K."/>
            <person name="Ivanova N."/>
            <person name="Brettin T."/>
            <person name="Detter J.C."/>
            <person name="Han C."/>
            <person name="Larimer F."/>
            <person name="Land M."/>
            <person name="Hauser L."/>
            <person name="Markowitz V."/>
            <person name="Cheng J.-F."/>
            <person name="Hugenholtz P."/>
            <person name="Woyke T."/>
            <person name="Wu D."/>
            <person name="Spring S."/>
            <person name="Lang E."/>
            <person name="Kopitz M."/>
            <person name="Brambilla E."/>
            <person name="Klenk H.-P."/>
            <person name="Eisen J.A."/>
        </authorList>
    </citation>
    <scope>NUCLEOTIDE SEQUENCE [LARGE SCALE GENOMIC DNA]</scope>
    <source>
        <strain evidence="10">ATCC 23117 / DSM 6794 / NBRC 15988 / NCIMB 1366 / Sio-4</strain>
    </source>
</reference>
<dbReference type="Proteomes" id="UP000006054">
    <property type="component" value="Chromosome"/>
</dbReference>
<evidence type="ECO:0000313" key="9">
    <source>
        <dbReference type="EMBL" id="AFM04926.1"/>
    </source>
</evidence>
<dbReference type="HAMAP" id="MF_02071">
    <property type="entry name" value="RlpA"/>
    <property type="match status" value="1"/>
</dbReference>
<evidence type="ECO:0000256" key="3">
    <source>
        <dbReference type="ARBA" id="ARBA00023316"/>
    </source>
</evidence>
<dbReference type="InterPro" id="IPR009009">
    <property type="entry name" value="RlpA-like_DPBB"/>
</dbReference>
<dbReference type="GO" id="GO:0000270">
    <property type="term" value="P:peptidoglycan metabolic process"/>
    <property type="evidence" value="ECO:0007669"/>
    <property type="project" value="UniProtKB-UniRule"/>
</dbReference>
<dbReference type="Pfam" id="PF03330">
    <property type="entry name" value="DPBB_1"/>
    <property type="match status" value="1"/>
</dbReference>
<organism evidence="9 10">
    <name type="scientific">Bernardetia litoralis (strain ATCC 23117 / DSM 6794 / NBRC 15988 / NCIMB 1366 / Fx l1 / Sio-4)</name>
    <name type="common">Flexibacter litoralis</name>
    <dbReference type="NCBI Taxonomy" id="880071"/>
    <lineage>
        <taxon>Bacteria</taxon>
        <taxon>Pseudomonadati</taxon>
        <taxon>Bacteroidota</taxon>
        <taxon>Cytophagia</taxon>
        <taxon>Cytophagales</taxon>
        <taxon>Bernardetiaceae</taxon>
        <taxon>Bernardetia</taxon>
    </lineage>
</organism>
<keyword evidence="2 4" id="KW-0456">Lyase</keyword>
<dbReference type="InterPro" id="IPR012997">
    <property type="entry name" value="RplA"/>
</dbReference>
<dbReference type="GO" id="GO:0042834">
    <property type="term" value="F:peptidoglycan binding"/>
    <property type="evidence" value="ECO:0007669"/>
    <property type="project" value="InterPro"/>
</dbReference>
<keyword evidence="10" id="KW-1185">Reference proteome</keyword>
<feature type="domain" description="SPOR" evidence="8">
    <location>
        <begin position="178"/>
        <end position="252"/>
    </location>
</feature>
<dbReference type="HOGENOM" id="CLU_042923_3_4_10"/>
<evidence type="ECO:0000256" key="6">
    <source>
        <dbReference type="SAM" id="MobiDB-lite"/>
    </source>
</evidence>
<name>I4ALU1_BERLS</name>